<gene>
    <name evidence="2" type="ORF">Mth01_28460</name>
</gene>
<proteinExistence type="predicted"/>
<name>A0A8J3W005_9ACTN</name>
<dbReference type="EMBL" id="BOOG01000023">
    <property type="protein sequence ID" value="GIH70593.1"/>
    <property type="molecule type" value="Genomic_DNA"/>
</dbReference>
<dbReference type="AlphaFoldDB" id="A0A8J3W005"/>
<evidence type="ECO:0000313" key="3">
    <source>
        <dbReference type="Proteomes" id="UP000610966"/>
    </source>
</evidence>
<evidence type="ECO:0000256" key="1">
    <source>
        <dbReference type="SAM" id="MobiDB-lite"/>
    </source>
</evidence>
<comment type="caution">
    <text evidence="2">The sequence shown here is derived from an EMBL/GenBank/DDBJ whole genome shotgun (WGS) entry which is preliminary data.</text>
</comment>
<protein>
    <submittedName>
        <fullName evidence="2">Uncharacterized protein</fullName>
    </submittedName>
</protein>
<feature type="region of interest" description="Disordered" evidence="1">
    <location>
        <begin position="1"/>
        <end position="21"/>
    </location>
</feature>
<sequence length="71" mass="7903">MTRLPRNDSSETSFSSASVRVKSGAASPISSLLIMASFRNPGNPGFQGTRWASDPRYRFHRCARRTRDLAD</sequence>
<evidence type="ECO:0000313" key="2">
    <source>
        <dbReference type="EMBL" id="GIH70593.1"/>
    </source>
</evidence>
<keyword evidence="3" id="KW-1185">Reference proteome</keyword>
<organism evidence="2 3">
    <name type="scientific">Sphaerimonospora thailandensis</name>
    <dbReference type="NCBI Taxonomy" id="795644"/>
    <lineage>
        <taxon>Bacteria</taxon>
        <taxon>Bacillati</taxon>
        <taxon>Actinomycetota</taxon>
        <taxon>Actinomycetes</taxon>
        <taxon>Streptosporangiales</taxon>
        <taxon>Streptosporangiaceae</taxon>
        <taxon>Sphaerimonospora</taxon>
    </lineage>
</organism>
<accession>A0A8J3W005</accession>
<reference evidence="2" key="1">
    <citation type="submission" date="2021-01" db="EMBL/GenBank/DDBJ databases">
        <title>Whole genome shotgun sequence of Sphaerimonospora thailandensis NBRC 107569.</title>
        <authorList>
            <person name="Komaki H."/>
            <person name="Tamura T."/>
        </authorList>
    </citation>
    <scope>NUCLEOTIDE SEQUENCE</scope>
    <source>
        <strain evidence="2">NBRC 107569</strain>
    </source>
</reference>
<dbReference type="Proteomes" id="UP000610966">
    <property type="component" value="Unassembled WGS sequence"/>
</dbReference>